<dbReference type="OrthoDB" id="1115230at2"/>
<proteinExistence type="predicted"/>
<keyword evidence="1" id="KW-0449">Lipoprotein</keyword>
<dbReference type="PROSITE" id="PS51257">
    <property type="entry name" value="PROKAR_LIPOPROTEIN"/>
    <property type="match status" value="1"/>
</dbReference>
<dbReference type="KEGG" id="tje:TJEJU_0175"/>
<dbReference type="Pfam" id="PF16125">
    <property type="entry name" value="DUF4837"/>
    <property type="match status" value="1"/>
</dbReference>
<gene>
    <name evidence="1" type="ORF">TJEJU_0175</name>
</gene>
<dbReference type="AlphaFoldDB" id="A0A238U446"/>
<evidence type="ECO:0000313" key="2">
    <source>
        <dbReference type="Proteomes" id="UP000215214"/>
    </source>
</evidence>
<dbReference type="EMBL" id="LT899436">
    <property type="protein sequence ID" value="SNR13981.1"/>
    <property type="molecule type" value="Genomic_DNA"/>
</dbReference>
<reference evidence="1 2" key="1">
    <citation type="submission" date="2017-07" db="EMBL/GenBank/DDBJ databases">
        <authorList>
            <person name="Sun Z.S."/>
            <person name="Albrecht U."/>
            <person name="Echele G."/>
            <person name="Lee C.C."/>
        </authorList>
    </citation>
    <scope>NUCLEOTIDE SEQUENCE [LARGE SCALE GENOMIC DNA]</scope>
    <source>
        <strain evidence="2">type strain: KCTC 22618</strain>
    </source>
</reference>
<evidence type="ECO:0000313" key="1">
    <source>
        <dbReference type="EMBL" id="SNR13981.1"/>
    </source>
</evidence>
<sequence>MNKILILFVASLALFSCKRSSKADIILPRSTGNTNEILVVMKSADWHGKPGDEIRTVFGEHQVGLPQPETLLSVNQIDHSGFSKFIKNNKAILLFQKADSTGISIERDKDARPQIVIKATYGDELDLTNLIKTRGKEIIQLFKDEDIKFTQSIFRKERIDASKFKTVENLGIDIIIPERYKLVQDTLNNFLWMRHHLMSGIARGDGSNNLLIYSLPLGDETKVADNITSVRDSIGEIFIPGSREGMYMITEQAYTPFTYETTLDGKKAYETRGKWEVKNDFMAGPFLNYTIVDKKNNRLVVFEGFTYAPSVNKRDFLFELEAIAKSLKIK</sequence>
<organism evidence="1 2">
    <name type="scientific">Tenacibaculum jejuense</name>
    <dbReference type="NCBI Taxonomy" id="584609"/>
    <lineage>
        <taxon>Bacteria</taxon>
        <taxon>Pseudomonadati</taxon>
        <taxon>Bacteroidota</taxon>
        <taxon>Flavobacteriia</taxon>
        <taxon>Flavobacteriales</taxon>
        <taxon>Flavobacteriaceae</taxon>
        <taxon>Tenacibaculum</taxon>
    </lineage>
</organism>
<dbReference type="Proteomes" id="UP000215214">
    <property type="component" value="Chromosome TJEJU"/>
</dbReference>
<dbReference type="InterPro" id="IPR032286">
    <property type="entry name" value="DUF4837"/>
</dbReference>
<name>A0A238U446_9FLAO</name>
<protein>
    <submittedName>
        <fullName evidence="1">Probable lipoprotein</fullName>
    </submittedName>
</protein>
<dbReference type="RefSeq" id="WP_095074973.1">
    <property type="nucleotide sequence ID" value="NZ_LT899436.1"/>
</dbReference>
<accession>A0A238U446</accession>
<keyword evidence="2" id="KW-1185">Reference proteome</keyword>